<dbReference type="InterPro" id="IPR029047">
    <property type="entry name" value="HSP70_peptide-bd_sf"/>
</dbReference>
<keyword evidence="5 7" id="KW-0346">Stress response</keyword>
<dbReference type="GO" id="GO:0051082">
    <property type="term" value="F:unfolded protein binding"/>
    <property type="evidence" value="ECO:0007669"/>
    <property type="project" value="InterPro"/>
</dbReference>
<comment type="similarity">
    <text evidence="1 7 8">Belongs to the heat shock protein 70 family.</text>
</comment>
<dbReference type="NCBIfam" id="NF001413">
    <property type="entry name" value="PRK00290.1"/>
    <property type="match status" value="1"/>
</dbReference>
<dbReference type="FunFam" id="3.30.420.40:FF:000004">
    <property type="entry name" value="Molecular chaperone DnaK"/>
    <property type="match status" value="1"/>
</dbReference>
<keyword evidence="4 7" id="KW-0067">ATP-binding</keyword>
<dbReference type="FunFam" id="3.90.640.10:FF:000003">
    <property type="entry name" value="Molecular chaperone DnaK"/>
    <property type="match status" value="1"/>
</dbReference>
<organism evidence="10 11">
    <name type="scientific">Candidatus Uhrbacteria bacterium CG_4_10_14_0_8_um_filter_58_22</name>
    <dbReference type="NCBI Taxonomy" id="1975029"/>
    <lineage>
        <taxon>Bacteria</taxon>
        <taxon>Candidatus Uhriibacteriota</taxon>
    </lineage>
</organism>
<comment type="induction">
    <text evidence="7">By stress conditions e.g. heat shock.</text>
</comment>
<dbReference type="FunFam" id="1.20.1270.10:FF:000001">
    <property type="entry name" value="Molecular chaperone DnaK"/>
    <property type="match status" value="1"/>
</dbReference>
<comment type="caution">
    <text evidence="10">The sequence shown here is derived from an EMBL/GenBank/DDBJ whole genome shotgun (WGS) entry which is preliminary data.</text>
</comment>
<feature type="modified residue" description="Phosphothreonine; by autocatalysis" evidence="7">
    <location>
        <position position="196"/>
    </location>
</feature>
<comment type="function">
    <text evidence="7">Acts as a chaperone.</text>
</comment>
<dbReference type="SUPFAM" id="SSF100920">
    <property type="entry name" value="Heat shock protein 70kD (HSP70), peptide-binding domain"/>
    <property type="match status" value="1"/>
</dbReference>
<evidence type="ECO:0000256" key="7">
    <source>
        <dbReference type="HAMAP-Rule" id="MF_00332"/>
    </source>
</evidence>
<dbReference type="Gene3D" id="3.90.640.10">
    <property type="entry name" value="Actin, Chain A, domain 4"/>
    <property type="match status" value="1"/>
</dbReference>
<evidence type="ECO:0000256" key="1">
    <source>
        <dbReference type="ARBA" id="ARBA00007381"/>
    </source>
</evidence>
<dbReference type="NCBIfam" id="NF003520">
    <property type="entry name" value="PRK05183.1"/>
    <property type="match status" value="1"/>
</dbReference>
<sequence length="641" mass="69767">MPKILGIDLGTTNSCMAVMEGGQPKVLENKEGNRTTPSVVAVTKNGERLVGQMAKRQAVVNSENTLYSIKRFIGRRWTDDEVKHEKALLPFALVQAGEGVKVKMADKEYTPQEISAMVLQKLKADAEDKLGEPVTEAVITVPAYFDDAQRQATKDAGEIAGLTVKRIINEPTAAALAYGFDKKQGKIAVYDLGGGTFDVSVLEVAEDTVEVKATNGDTHLGGDDFDQIIIRWIIDEYKKSEGIDLSKDMLALQRIKESAEKAKIELSTAQQTEINQPFITSDENGPKHLVMTIQRSKLEELVGDLVKKTLEPCKKALADAGLDKKDINEIVMVGGMTRMPLVLKVVEEFFGKKPNVTVNPDEVVALGAAVQAGVLQGDVKDVLLLDVTPLSLGIETLGGVMTKLIERNTTIPTSKSQVFSTAADSQSSVEIHVLQGERDFSKDNKTLGRFILDGIPPAPRGTPQVEVSFDIDANGILSVSAKDKATGKEQKIIITASTGLSKDEVERMKKDAEVHADEDKKKKELVELKNNAESMVYTTEKMLKDYEGKIGDEDKKKVEEKIEAMKKVKDGEDQEAIKKAADELTDVAQQVGGAMYKQEQEATEPQGTPTGADHASNLGDGGEKKDGEPIDAEFEEKRPDA</sequence>
<reference evidence="11" key="1">
    <citation type="submission" date="2017-09" db="EMBL/GenBank/DDBJ databases">
        <title>Depth-based differentiation of microbial function through sediment-hosted aquifers and enrichment of novel symbionts in the deep terrestrial subsurface.</title>
        <authorList>
            <person name="Probst A.J."/>
            <person name="Ladd B."/>
            <person name="Jarett J.K."/>
            <person name="Geller-Mcgrath D.E."/>
            <person name="Sieber C.M.K."/>
            <person name="Emerson J.B."/>
            <person name="Anantharaman K."/>
            <person name="Thomas B.C."/>
            <person name="Malmstrom R."/>
            <person name="Stieglmeier M."/>
            <person name="Klingl A."/>
            <person name="Woyke T."/>
            <person name="Ryan C.M."/>
            <person name="Banfield J.F."/>
        </authorList>
    </citation>
    <scope>NUCLEOTIDE SEQUENCE [LARGE SCALE GENOMIC DNA]</scope>
</reference>
<dbReference type="Pfam" id="PF00012">
    <property type="entry name" value="HSP70"/>
    <property type="match status" value="1"/>
</dbReference>
<keyword evidence="6 7" id="KW-0143">Chaperone</keyword>
<gene>
    <name evidence="7" type="primary">dnaK</name>
    <name evidence="10" type="ORF">COY93_04010</name>
</gene>
<dbReference type="SUPFAM" id="SSF53067">
    <property type="entry name" value="Actin-like ATPase domain"/>
    <property type="match status" value="2"/>
</dbReference>
<evidence type="ECO:0000256" key="9">
    <source>
        <dbReference type="SAM" id="MobiDB-lite"/>
    </source>
</evidence>
<evidence type="ECO:0000256" key="8">
    <source>
        <dbReference type="RuleBase" id="RU003322"/>
    </source>
</evidence>
<evidence type="ECO:0000313" key="11">
    <source>
        <dbReference type="Proteomes" id="UP000230973"/>
    </source>
</evidence>
<dbReference type="Gene3D" id="3.30.420.40">
    <property type="match status" value="2"/>
</dbReference>
<dbReference type="SUPFAM" id="SSF100934">
    <property type="entry name" value="Heat shock protein 70kD (HSP70), C-terminal subdomain"/>
    <property type="match status" value="1"/>
</dbReference>
<name>A0A2M7QAG5_9BACT</name>
<dbReference type="PRINTS" id="PR00301">
    <property type="entry name" value="HEATSHOCK70"/>
</dbReference>
<dbReference type="InterPro" id="IPR029048">
    <property type="entry name" value="HSP70_C_sf"/>
</dbReference>
<dbReference type="GO" id="GO:0005524">
    <property type="term" value="F:ATP binding"/>
    <property type="evidence" value="ECO:0007669"/>
    <property type="project" value="UniProtKB-UniRule"/>
</dbReference>
<dbReference type="EMBL" id="PFLC01000053">
    <property type="protein sequence ID" value="PIY62098.1"/>
    <property type="molecule type" value="Genomic_DNA"/>
</dbReference>
<dbReference type="InterPro" id="IPR043129">
    <property type="entry name" value="ATPase_NBD"/>
</dbReference>
<accession>A0A2M7QAG5</accession>
<dbReference type="NCBIfam" id="TIGR02350">
    <property type="entry name" value="prok_dnaK"/>
    <property type="match status" value="1"/>
</dbReference>
<dbReference type="Proteomes" id="UP000230973">
    <property type="component" value="Unassembled WGS sequence"/>
</dbReference>
<dbReference type="InterPro" id="IPR012725">
    <property type="entry name" value="Chaperone_DnaK"/>
</dbReference>
<dbReference type="Gene3D" id="1.20.1270.10">
    <property type="match status" value="1"/>
</dbReference>
<evidence type="ECO:0000256" key="3">
    <source>
        <dbReference type="ARBA" id="ARBA00022741"/>
    </source>
</evidence>
<dbReference type="PROSITE" id="PS00297">
    <property type="entry name" value="HSP70_1"/>
    <property type="match status" value="1"/>
</dbReference>
<dbReference type="InterPro" id="IPR018181">
    <property type="entry name" value="Heat_shock_70_CS"/>
</dbReference>
<dbReference type="PROSITE" id="PS00329">
    <property type="entry name" value="HSP70_2"/>
    <property type="match status" value="1"/>
</dbReference>
<evidence type="ECO:0000256" key="2">
    <source>
        <dbReference type="ARBA" id="ARBA00022553"/>
    </source>
</evidence>
<proteinExistence type="evidence at transcript level"/>
<keyword evidence="2 7" id="KW-0597">Phosphoprotein</keyword>
<keyword evidence="3 7" id="KW-0547">Nucleotide-binding</keyword>
<feature type="region of interest" description="Disordered" evidence="9">
    <location>
        <begin position="592"/>
        <end position="641"/>
    </location>
</feature>
<evidence type="ECO:0000256" key="4">
    <source>
        <dbReference type="ARBA" id="ARBA00022840"/>
    </source>
</evidence>
<dbReference type="FunFam" id="2.60.34.10:FF:000014">
    <property type="entry name" value="Chaperone protein DnaK HSP70"/>
    <property type="match status" value="1"/>
</dbReference>
<dbReference type="PANTHER" id="PTHR19375">
    <property type="entry name" value="HEAT SHOCK PROTEIN 70KDA"/>
    <property type="match status" value="1"/>
</dbReference>
<dbReference type="PROSITE" id="PS01036">
    <property type="entry name" value="HSP70_3"/>
    <property type="match status" value="1"/>
</dbReference>
<dbReference type="HAMAP" id="MF_00332">
    <property type="entry name" value="DnaK"/>
    <property type="match status" value="1"/>
</dbReference>
<evidence type="ECO:0000256" key="6">
    <source>
        <dbReference type="ARBA" id="ARBA00023186"/>
    </source>
</evidence>
<dbReference type="InterPro" id="IPR013126">
    <property type="entry name" value="Hsp_70_fam"/>
</dbReference>
<dbReference type="Gene3D" id="2.60.34.10">
    <property type="entry name" value="Substrate Binding Domain Of DNAk, Chain A, domain 1"/>
    <property type="match status" value="1"/>
</dbReference>
<protein>
    <recommendedName>
        <fullName evidence="7">Chaperone protein DnaK</fullName>
    </recommendedName>
    <alternativeName>
        <fullName evidence="7">HSP70</fullName>
    </alternativeName>
    <alternativeName>
        <fullName evidence="7">Heat shock 70 kDa protein</fullName>
    </alternativeName>
    <alternativeName>
        <fullName evidence="7">Heat shock protein 70</fullName>
    </alternativeName>
</protein>
<dbReference type="AlphaFoldDB" id="A0A2M7QAG5"/>
<dbReference type="CDD" id="cd10234">
    <property type="entry name" value="ASKHA_NBD_HSP70_DnaK-like"/>
    <property type="match status" value="1"/>
</dbReference>
<evidence type="ECO:0000313" key="10">
    <source>
        <dbReference type="EMBL" id="PIY62098.1"/>
    </source>
</evidence>
<evidence type="ECO:0000256" key="5">
    <source>
        <dbReference type="ARBA" id="ARBA00023016"/>
    </source>
</evidence>
<dbReference type="GO" id="GO:0140662">
    <property type="term" value="F:ATP-dependent protein folding chaperone"/>
    <property type="evidence" value="ECO:0007669"/>
    <property type="project" value="InterPro"/>
</dbReference>